<dbReference type="GO" id="GO:0003677">
    <property type="term" value="F:DNA binding"/>
    <property type="evidence" value="ECO:0007669"/>
    <property type="project" value="UniProtKB-KW"/>
</dbReference>
<keyword evidence="2 5" id="KW-0238">DNA-binding</keyword>
<accession>A0A1I1GQN7</accession>
<dbReference type="InterPro" id="IPR051011">
    <property type="entry name" value="Metal_resp_trans_reg"/>
</dbReference>
<dbReference type="RefSeq" id="WP_091502787.1">
    <property type="nucleotide sequence ID" value="NZ_FOLI01000005.1"/>
</dbReference>
<dbReference type="PROSITE" id="PS50987">
    <property type="entry name" value="HTH_ARSR_2"/>
    <property type="match status" value="1"/>
</dbReference>
<dbReference type="CDD" id="cd00090">
    <property type="entry name" value="HTH_ARSR"/>
    <property type="match status" value="1"/>
</dbReference>
<dbReference type="GO" id="GO:0003700">
    <property type="term" value="F:DNA-binding transcription factor activity"/>
    <property type="evidence" value="ECO:0007669"/>
    <property type="project" value="InterPro"/>
</dbReference>
<evidence type="ECO:0000259" key="4">
    <source>
        <dbReference type="PROSITE" id="PS50987"/>
    </source>
</evidence>
<keyword evidence="3" id="KW-0804">Transcription</keyword>
<dbReference type="InterPro" id="IPR036390">
    <property type="entry name" value="WH_DNA-bd_sf"/>
</dbReference>
<dbReference type="SUPFAM" id="SSF46785">
    <property type="entry name" value="Winged helix' DNA-binding domain"/>
    <property type="match status" value="1"/>
</dbReference>
<dbReference type="InterPro" id="IPR011991">
    <property type="entry name" value="ArsR-like_HTH"/>
</dbReference>
<protein>
    <submittedName>
        <fullName evidence="5">DNA-binding transcriptional regulator, ArsR family</fullName>
    </submittedName>
</protein>
<dbReference type="PRINTS" id="PR00778">
    <property type="entry name" value="HTHARSR"/>
</dbReference>
<feature type="domain" description="HTH arsR-type" evidence="4">
    <location>
        <begin position="1"/>
        <end position="95"/>
    </location>
</feature>
<keyword evidence="6" id="KW-1185">Reference proteome</keyword>
<evidence type="ECO:0000313" key="5">
    <source>
        <dbReference type="EMBL" id="SFC11400.1"/>
    </source>
</evidence>
<dbReference type="PANTHER" id="PTHR43132:SF2">
    <property type="entry name" value="ARSENICAL RESISTANCE OPERON REPRESSOR ARSR-RELATED"/>
    <property type="match status" value="1"/>
</dbReference>
<dbReference type="SMART" id="SM00418">
    <property type="entry name" value="HTH_ARSR"/>
    <property type="match status" value="1"/>
</dbReference>
<evidence type="ECO:0000256" key="2">
    <source>
        <dbReference type="ARBA" id="ARBA00023125"/>
    </source>
</evidence>
<dbReference type="AlphaFoldDB" id="A0A1I1GQN7"/>
<evidence type="ECO:0000313" key="6">
    <source>
        <dbReference type="Proteomes" id="UP000199376"/>
    </source>
</evidence>
<reference evidence="5 6" key="1">
    <citation type="submission" date="2016-10" db="EMBL/GenBank/DDBJ databases">
        <authorList>
            <person name="de Groot N.N."/>
        </authorList>
    </citation>
    <scope>NUCLEOTIDE SEQUENCE [LARGE SCALE GENOMIC DNA]</scope>
    <source>
        <strain evidence="5 6">DSM 19113</strain>
    </source>
</reference>
<evidence type="ECO:0000256" key="3">
    <source>
        <dbReference type="ARBA" id="ARBA00023163"/>
    </source>
</evidence>
<dbReference type="EMBL" id="FOLI01000005">
    <property type="protein sequence ID" value="SFC11400.1"/>
    <property type="molecule type" value="Genomic_DNA"/>
</dbReference>
<proteinExistence type="predicted"/>
<dbReference type="STRING" id="283737.SAMN05660453_1108"/>
<dbReference type="InterPro" id="IPR036388">
    <property type="entry name" value="WH-like_DNA-bd_sf"/>
</dbReference>
<dbReference type="OrthoDB" id="9794330at2"/>
<dbReference type="Pfam" id="PF01022">
    <property type="entry name" value="HTH_5"/>
    <property type="match status" value="1"/>
</dbReference>
<name>A0A1I1GQN7_9LACO</name>
<dbReference type="PANTHER" id="PTHR43132">
    <property type="entry name" value="ARSENICAL RESISTANCE OPERON REPRESSOR ARSR-RELATED"/>
    <property type="match status" value="1"/>
</dbReference>
<dbReference type="InterPro" id="IPR001845">
    <property type="entry name" value="HTH_ArsR_DNA-bd_dom"/>
</dbReference>
<dbReference type="Gene3D" id="1.10.10.10">
    <property type="entry name" value="Winged helix-like DNA-binding domain superfamily/Winged helix DNA-binding domain"/>
    <property type="match status" value="1"/>
</dbReference>
<dbReference type="NCBIfam" id="NF033788">
    <property type="entry name" value="HTH_metalloreg"/>
    <property type="match status" value="1"/>
</dbReference>
<keyword evidence="1" id="KW-0805">Transcription regulation</keyword>
<organism evidence="5 6">
    <name type="scientific">Fructobacillus durionis</name>
    <dbReference type="NCBI Taxonomy" id="283737"/>
    <lineage>
        <taxon>Bacteria</taxon>
        <taxon>Bacillati</taxon>
        <taxon>Bacillota</taxon>
        <taxon>Bacilli</taxon>
        <taxon>Lactobacillales</taxon>
        <taxon>Lactobacillaceae</taxon>
        <taxon>Fructobacillus</taxon>
    </lineage>
</organism>
<sequence>MQKRILEELSHIFKLLSAEKRLAILMLLQERSYTVSELVEQLEMEQSAVSHQLKALREEQVVTAEKVGRTVTYRLTDSHIIDLLENAEEHVSHLVKNETHAQWLAEEASHQNSK</sequence>
<gene>
    <name evidence="5" type="ORF">SAMN05660453_1108</name>
</gene>
<evidence type="ECO:0000256" key="1">
    <source>
        <dbReference type="ARBA" id="ARBA00023015"/>
    </source>
</evidence>
<dbReference type="Proteomes" id="UP000199376">
    <property type="component" value="Unassembled WGS sequence"/>
</dbReference>